<dbReference type="GO" id="GO:0016787">
    <property type="term" value="F:hydrolase activity"/>
    <property type="evidence" value="ECO:0007669"/>
    <property type="project" value="UniProtKB-KW"/>
</dbReference>
<organism evidence="9 10">
    <name type="scientific">Tepidiphilus thermophilus</name>
    <dbReference type="NCBI Taxonomy" id="876478"/>
    <lineage>
        <taxon>Bacteria</taxon>
        <taxon>Pseudomonadati</taxon>
        <taxon>Pseudomonadota</taxon>
        <taxon>Hydrogenophilia</taxon>
        <taxon>Hydrogenophilales</taxon>
        <taxon>Hydrogenophilaceae</taxon>
        <taxon>Tepidiphilus</taxon>
    </lineage>
</organism>
<dbReference type="InterPro" id="IPR050534">
    <property type="entry name" value="Coronavir_polyprotein_1ab"/>
</dbReference>
<dbReference type="InterPro" id="IPR041677">
    <property type="entry name" value="DNA2/NAM7_AAA_11"/>
</dbReference>
<dbReference type="EMBL" id="CYHH01000013">
    <property type="protein sequence ID" value="CUB07857.1"/>
    <property type="molecule type" value="Genomic_DNA"/>
</dbReference>
<dbReference type="InterPro" id="IPR049468">
    <property type="entry name" value="Restrct_endonuc-II-like_dom"/>
</dbReference>
<protein>
    <submittedName>
        <fullName evidence="9">AAA domain/Part of AAA domain</fullName>
    </submittedName>
</protein>
<dbReference type="PANTHER" id="PTHR43788:SF8">
    <property type="entry name" value="DNA-BINDING PROTEIN SMUBP-2"/>
    <property type="match status" value="1"/>
</dbReference>
<dbReference type="Gene3D" id="3.40.50.300">
    <property type="entry name" value="P-loop containing nucleotide triphosphate hydrolases"/>
    <property type="match status" value="3"/>
</dbReference>
<dbReference type="RefSeq" id="WP_055424125.1">
    <property type="nucleotide sequence ID" value="NZ_CYHH01000013.1"/>
</dbReference>
<dbReference type="Pfam" id="PF18741">
    <property type="entry name" value="MTES_1575"/>
    <property type="match status" value="1"/>
</dbReference>
<dbReference type="InterPro" id="IPR041679">
    <property type="entry name" value="DNA2/NAM7-like_C"/>
</dbReference>
<feature type="domain" description="DNA2/NAM7 helicase-like C-terminal" evidence="7">
    <location>
        <begin position="1160"/>
        <end position="1339"/>
    </location>
</feature>
<keyword evidence="2" id="KW-0547">Nucleotide-binding</keyword>
<evidence type="ECO:0000313" key="10">
    <source>
        <dbReference type="Proteomes" id="UP000182108"/>
    </source>
</evidence>
<gene>
    <name evidence="9" type="ORF">Ga0061068_11330</name>
</gene>
<keyword evidence="3" id="KW-0378">Hydrolase</keyword>
<keyword evidence="10" id="KW-1185">Reference proteome</keyword>
<dbReference type="GO" id="GO:0043139">
    <property type="term" value="F:5'-3' DNA helicase activity"/>
    <property type="evidence" value="ECO:0007669"/>
    <property type="project" value="TreeGrafter"/>
</dbReference>
<proteinExistence type="inferred from homology"/>
<evidence type="ECO:0000256" key="2">
    <source>
        <dbReference type="ARBA" id="ARBA00022741"/>
    </source>
</evidence>
<evidence type="ECO:0000259" key="6">
    <source>
        <dbReference type="Pfam" id="PF13086"/>
    </source>
</evidence>
<dbReference type="InterPro" id="IPR027417">
    <property type="entry name" value="P-loop_NTPase"/>
</dbReference>
<name>A0A0K6IWY8_9PROT</name>
<keyword evidence="5" id="KW-0067">ATP-binding</keyword>
<evidence type="ECO:0000256" key="4">
    <source>
        <dbReference type="ARBA" id="ARBA00022806"/>
    </source>
</evidence>
<feature type="domain" description="DNA2/NAM7 helicase helicase" evidence="6">
    <location>
        <begin position="963"/>
        <end position="1126"/>
    </location>
</feature>
<dbReference type="OrthoDB" id="9757917at2"/>
<sequence length="1518" mass="169081">MPTTPQHGLLTRLLDYIVEQGKEIDPRAYVLTGASDFRRFPKDLSGLPGVDLDRKVEGDHIWLQVARLASTSPPAPDEEARPYITYSDDPSGPVPTLNEQALQHRFAADRRTMSEEVAATRDKHRRERVTRALTDYIPLWQAWAEGEKPRRRTIALYGDLFMLKGRLEAEETSNPWELVWGMGVSAWKFTGTRTEDGNGKGVSVDYQYPLLTQVVEIDLDPQTHTISVRPRAVAPRLEFDAFGACQVMGAAEVEKQAKVLLESDSERTLTPFDIGSFEPILKLVAGSLDKAGRYDPAYQDLPTPSDQLLVTAGWVLFVRPRSANFLVEDIRRLKARLQAGDAIPAGPACLVTPPSDEVVKYEAISFRGLCSGSSAKGEPRELYFPLPYNQEQETIVEMLERAPGVCVQGPPGTGKTHTIANIICHYLATGRKVLVTSKGEHALSVLQEKIPEDVRPLTVALLSGDKEGMRQFQASIEAIIHNLSQLNTRAIQDEIERCKQLIDAAHAEIARIDKRVDQIAVQQLAGIEVDGVQMRAQKMAELVVCGQQQHDWFDDDLTLLPEHAPPLSDAEAQTLRDARRRLGTDLIYVSSRLPSSFGLLPTEEVAKLHDALVGIREIDGAEADGELLALRALTPEVLDEARRMLAAVDQVLKIVHHLEELESPWVFDLRAKCRRPDFASEQEALKALLAEVDELVQARAAFLQRPVALPAEALGNPKVIQAIERARETGKPFGLMSFGNGDAKEQVGAIRVSGLPPQAVEDWVHVHRYVRLHERVLSFSVRWNQFAQELSVPEVKADVEALRSTERIALAAKLAHELAIAHDANLPRMAEKVFREPPKNELLGGSSQLQTVREHLRRHLTRAELATAAAQLAILQEKLAGTSGPVVERLRAFIDSQLGNPEVATERIVAQYAEIIGEIKRVESLSSSLATVNDLCTRIERAGAMKWAARLRSQVLPPTGDDEVLPVSWRDAWNWARIKNHLATIEARDELLTLAQRRRDLERVLAQQYEQLVAKSAWLETKAQASARVLSALESYRVAIRRIGQGTGPNATRYRRDAQKAMLDAQGAIPCWIMSHAKVSESMPAQLGVFDLVIVDEASQSDLWALPAVLRGKKILVVGDDKQVSPSGGFISAAKIATLRERFLSDQPYGRDLTPEKSLYDIASTVFAAERVMLAEHFRCVQPIIAYSNKTFYKNQIRPLRVPKASERIDPPLVDVFIEHGVRDNRDVNRMEAEFIAAEIEAILRNPKLRNRTIGVVSLLGPEQAKFIHNLVVSRVDLAELDRRKFACGDAYVFQGSERDIMFLSMVADATRHHALSGQIFEQRFNVAASRARDRMYLVRSVKLGELSMTDVRRTLVEHFTMPLEGGEEETSLVDLCESGFERDVYSSLVDLGYRVTPQVKVGAYRIDMVVEGANDTRLAIECDGDEFHGPDRWPADMQRQRILERAGWVFWRCFASTWSLRKDEVLAELKARLHAMGIEPLGALERIPSVVESRVWSMPSAVAGSSVADEAGDAVAV</sequence>
<evidence type="ECO:0000259" key="8">
    <source>
        <dbReference type="Pfam" id="PF18741"/>
    </source>
</evidence>
<evidence type="ECO:0000256" key="3">
    <source>
        <dbReference type="ARBA" id="ARBA00022801"/>
    </source>
</evidence>
<dbReference type="InterPro" id="IPR011335">
    <property type="entry name" value="Restrct_endonuc-II-like"/>
</dbReference>
<accession>A0A0K6IWY8</accession>
<feature type="domain" description="DNA2/NAM7 helicase helicase" evidence="6">
    <location>
        <begin position="388"/>
        <end position="518"/>
    </location>
</feature>
<dbReference type="Proteomes" id="UP000182108">
    <property type="component" value="Unassembled WGS sequence"/>
</dbReference>
<evidence type="ECO:0000259" key="7">
    <source>
        <dbReference type="Pfam" id="PF13087"/>
    </source>
</evidence>
<dbReference type="SUPFAM" id="SSF52980">
    <property type="entry name" value="Restriction endonuclease-like"/>
    <property type="match status" value="1"/>
</dbReference>
<keyword evidence="4" id="KW-0347">Helicase</keyword>
<dbReference type="Pfam" id="PF13087">
    <property type="entry name" value="AAA_12"/>
    <property type="match status" value="1"/>
</dbReference>
<dbReference type="CDD" id="cd18808">
    <property type="entry name" value="SF1_C_Upf1"/>
    <property type="match status" value="1"/>
</dbReference>
<reference evidence="10" key="1">
    <citation type="submission" date="2015-08" db="EMBL/GenBank/DDBJ databases">
        <authorList>
            <person name="Babu N.S."/>
            <person name="Beckwith C.J."/>
            <person name="Beseler K.G."/>
            <person name="Brison A."/>
            <person name="Carone J.V."/>
            <person name="Caskin T.P."/>
            <person name="Diamond M."/>
            <person name="Durham M.E."/>
            <person name="Foxe J.M."/>
            <person name="Go M."/>
            <person name="Henderson B.A."/>
            <person name="Jones I.B."/>
            <person name="McGettigan J.A."/>
            <person name="Micheletti S.J."/>
            <person name="Nasrallah M.E."/>
            <person name="Ortiz D."/>
            <person name="Piller C.R."/>
            <person name="Privatt S.R."/>
            <person name="Schneider S.L."/>
            <person name="Sharp S."/>
            <person name="Smith T.C."/>
            <person name="Stanton J.D."/>
            <person name="Ullery H.E."/>
            <person name="Wilson R.J."/>
            <person name="Serrano M.G."/>
            <person name="Buck G."/>
            <person name="Lee V."/>
            <person name="Wang Y."/>
            <person name="Carvalho R."/>
            <person name="Voegtly L."/>
            <person name="Shi R."/>
            <person name="Duckworth R."/>
            <person name="Johnson A."/>
            <person name="Loviza R."/>
            <person name="Walstead R."/>
            <person name="Shah Z."/>
            <person name="Kiflezghi M."/>
            <person name="Wade K."/>
            <person name="Ball S.L."/>
            <person name="Bradley K.W."/>
            <person name="Asai D.J."/>
            <person name="Bowman C.A."/>
            <person name="Russell D.A."/>
            <person name="Pope W.H."/>
            <person name="Jacobs-Sera D."/>
            <person name="Hendrix R.W."/>
            <person name="Hatfull G.F."/>
        </authorList>
    </citation>
    <scope>NUCLEOTIDE SEQUENCE [LARGE SCALE GENOMIC DNA]</scope>
    <source>
        <strain evidence="10">JCM 19170</strain>
    </source>
</reference>
<dbReference type="InterPro" id="IPR047187">
    <property type="entry name" value="SF1_C_Upf1"/>
</dbReference>
<dbReference type="Gene3D" id="3.40.960.10">
    <property type="entry name" value="VSR Endonuclease"/>
    <property type="match status" value="1"/>
</dbReference>
<evidence type="ECO:0000313" key="9">
    <source>
        <dbReference type="EMBL" id="CUB07857.1"/>
    </source>
</evidence>
<dbReference type="PANTHER" id="PTHR43788">
    <property type="entry name" value="DNA2/NAM7 HELICASE FAMILY MEMBER"/>
    <property type="match status" value="1"/>
</dbReference>
<comment type="similarity">
    <text evidence="1">Belongs to the DNA2/NAM7 helicase family.</text>
</comment>
<dbReference type="GO" id="GO:0005524">
    <property type="term" value="F:ATP binding"/>
    <property type="evidence" value="ECO:0007669"/>
    <property type="project" value="UniProtKB-KW"/>
</dbReference>
<dbReference type="SUPFAM" id="SSF52540">
    <property type="entry name" value="P-loop containing nucleoside triphosphate hydrolases"/>
    <property type="match status" value="1"/>
</dbReference>
<evidence type="ECO:0000256" key="1">
    <source>
        <dbReference type="ARBA" id="ARBA00007913"/>
    </source>
</evidence>
<feature type="domain" description="Restriction endonuclease type II-like" evidence="8">
    <location>
        <begin position="1381"/>
        <end position="1474"/>
    </location>
</feature>
<dbReference type="Pfam" id="PF13086">
    <property type="entry name" value="AAA_11"/>
    <property type="match status" value="2"/>
</dbReference>
<evidence type="ECO:0000256" key="5">
    <source>
        <dbReference type="ARBA" id="ARBA00022840"/>
    </source>
</evidence>